<dbReference type="FunFam" id="3.40.1440.10:FF:000001">
    <property type="entry name" value="UvrABC system protein C"/>
    <property type="match status" value="1"/>
</dbReference>
<keyword evidence="5 7" id="KW-0234">DNA repair</keyword>
<comment type="subunit">
    <text evidence="7">Interacts with UvrB in an incision complex.</text>
</comment>
<dbReference type="GO" id="GO:0009381">
    <property type="term" value="F:excinuclease ABC activity"/>
    <property type="evidence" value="ECO:0007669"/>
    <property type="project" value="UniProtKB-UniRule"/>
</dbReference>
<dbReference type="SMART" id="SM00465">
    <property type="entry name" value="GIYc"/>
    <property type="match status" value="1"/>
</dbReference>
<keyword evidence="12" id="KW-0378">Hydrolase</keyword>
<dbReference type="EMBL" id="CP007548">
    <property type="protein sequence ID" value="AJB40492.1"/>
    <property type="molecule type" value="Genomic_DNA"/>
</dbReference>
<dbReference type="Pfam" id="PF22920">
    <property type="entry name" value="UvrC_RNaseH"/>
    <property type="match status" value="1"/>
</dbReference>
<evidence type="ECO:0000313" key="13">
    <source>
        <dbReference type="Proteomes" id="UP000031112"/>
    </source>
</evidence>
<dbReference type="InterPro" id="IPR004791">
    <property type="entry name" value="UvrC"/>
</dbReference>
<dbReference type="Proteomes" id="UP000031112">
    <property type="component" value="Chromosome"/>
</dbReference>
<keyword evidence="12" id="KW-0255">Endonuclease</keyword>
<dbReference type="PROSITE" id="PS50164">
    <property type="entry name" value="GIY_YIG"/>
    <property type="match status" value="1"/>
</dbReference>
<keyword evidence="2 7" id="KW-0227">DNA damage</keyword>
<name>A0AAU8S5E0_TREPL</name>
<dbReference type="GO" id="GO:0005737">
    <property type="term" value="C:cytoplasm"/>
    <property type="evidence" value="ECO:0007669"/>
    <property type="project" value="UniProtKB-SubCell"/>
</dbReference>
<gene>
    <name evidence="7 12" type="primary">uvrC</name>
    <name evidence="12" type="ORF">TENDBA_0472</name>
</gene>
<dbReference type="GO" id="GO:0003677">
    <property type="term" value="F:DNA binding"/>
    <property type="evidence" value="ECO:0007669"/>
    <property type="project" value="UniProtKB-UniRule"/>
</dbReference>
<dbReference type="InterPro" id="IPR038476">
    <property type="entry name" value="UvrC_RNase_H_dom_sf"/>
</dbReference>
<dbReference type="InterPro" id="IPR010994">
    <property type="entry name" value="RuvA_2-like"/>
</dbReference>
<dbReference type="AlphaFoldDB" id="A0AAU8S5E0"/>
<dbReference type="InterPro" id="IPR035901">
    <property type="entry name" value="GIY-YIG_endonuc_sf"/>
</dbReference>
<sequence>MRPSESLVETLRIQALSAPSTSGVYLWKDVHGVVIYVGKAKSLRTRLTSYFRCRHDPKTRVLMSRAAALEYLQTQHEYEALLLENTLIKKHTPRYNICLKDGKTYPLLKLTCEPFPRIFRTRQFCQDGARYFGPFPDVQILDSFLKLILRTYKIRTCTTLRKRKNPCLYYHLKRCDAPCCGWVSPRTYQKDIHEITLLLEGNIDATVARLEKRMKRAVRQEAFEAAARIRDDIQAIRCITHKSLVQDMDERTRDYIAWSSTGAIVTFAVLRMRGGKLNGRELFRTRSLKNEEEILSEFLITYYSDHTIPPHLFVHSSAGLAEHWLSHKAGTQCTVTLIPLHTFPTPQTPSSTVTTNAPTLAASQNSNAVQDSGLRSCSETSTMHTLQKAHDACTASEGTRENTPHESAHTPHHRAILAMAQLNAHEDITRYLKNRGADDALKELQKQLHLARIPTLIEGFDISHLGGKYTVASLICFKNGAPDTKNYRLFNLRAHDTRIDDFASMREAIARRYTHTPEGYTLPDLILVDGGIGHVSAAQHVLDALGLSIPLVGLAKRAEELFIPNSPTPLVLDRRNPALHMLQRIRDEAHRFAITRNRHLRTKKELVLSFERLPHVGKVRAHRLLAHFGSFRSLQSATPQDIATAIHIPLTQAHTILHAATRSTTAPVREEYKEHEHDPQGESPGPGRKTD</sequence>
<dbReference type="PANTHER" id="PTHR30562">
    <property type="entry name" value="UVRC/OXIDOREDUCTASE"/>
    <property type="match status" value="1"/>
</dbReference>
<accession>A0AAU8S5E0</accession>
<feature type="domain" description="GIY-YIG" evidence="10">
    <location>
        <begin position="20"/>
        <end position="97"/>
    </location>
</feature>
<keyword evidence="1 7" id="KW-0963">Cytoplasm</keyword>
<dbReference type="Gene3D" id="1.10.150.20">
    <property type="entry name" value="5' to 3' exonuclease, C-terminal subdomain"/>
    <property type="match status" value="1"/>
</dbReference>
<dbReference type="InterPro" id="IPR036876">
    <property type="entry name" value="UVR_dom_sf"/>
</dbReference>
<evidence type="ECO:0000256" key="2">
    <source>
        <dbReference type="ARBA" id="ARBA00022763"/>
    </source>
</evidence>
<dbReference type="SUPFAM" id="SSF46600">
    <property type="entry name" value="C-terminal UvrC-binding domain of UvrB"/>
    <property type="match status" value="1"/>
</dbReference>
<feature type="domain" description="UVR" evidence="9">
    <location>
        <begin position="204"/>
        <end position="239"/>
    </location>
</feature>
<keyword evidence="4 7" id="KW-0267">Excision nuclease</keyword>
<dbReference type="InterPro" id="IPR001943">
    <property type="entry name" value="UVR_dom"/>
</dbReference>
<dbReference type="NCBIfam" id="NF011266">
    <property type="entry name" value="PRK14672.1"/>
    <property type="match status" value="1"/>
</dbReference>
<dbReference type="GO" id="GO:0009432">
    <property type="term" value="P:SOS response"/>
    <property type="evidence" value="ECO:0007669"/>
    <property type="project" value="UniProtKB-UniRule"/>
</dbReference>
<feature type="compositionally biased region" description="Basic and acidic residues" evidence="8">
    <location>
        <begin position="668"/>
        <end position="680"/>
    </location>
</feature>
<comment type="similarity">
    <text evidence="7">Belongs to the UvrC family.</text>
</comment>
<dbReference type="PROSITE" id="PS50151">
    <property type="entry name" value="UVR"/>
    <property type="match status" value="1"/>
</dbReference>
<dbReference type="GO" id="GO:0006289">
    <property type="term" value="P:nucleotide-excision repair"/>
    <property type="evidence" value="ECO:0007669"/>
    <property type="project" value="UniProtKB-UniRule"/>
</dbReference>
<evidence type="ECO:0000256" key="5">
    <source>
        <dbReference type="ARBA" id="ARBA00023204"/>
    </source>
</evidence>
<dbReference type="GO" id="GO:0009380">
    <property type="term" value="C:excinuclease repair complex"/>
    <property type="evidence" value="ECO:0007669"/>
    <property type="project" value="InterPro"/>
</dbReference>
<dbReference type="HAMAP" id="MF_00203">
    <property type="entry name" value="UvrC"/>
    <property type="match status" value="1"/>
</dbReference>
<dbReference type="Gene3D" id="4.10.860.10">
    <property type="entry name" value="UVR domain"/>
    <property type="match status" value="1"/>
</dbReference>
<dbReference type="SUPFAM" id="SSF47781">
    <property type="entry name" value="RuvA domain 2-like"/>
    <property type="match status" value="1"/>
</dbReference>
<dbReference type="PROSITE" id="PS50165">
    <property type="entry name" value="UVRC"/>
    <property type="match status" value="1"/>
</dbReference>
<dbReference type="InterPro" id="IPR050066">
    <property type="entry name" value="UvrABC_protein_C"/>
</dbReference>
<dbReference type="CDD" id="cd10434">
    <property type="entry name" value="GIY-YIG_UvrC_Cho"/>
    <property type="match status" value="1"/>
</dbReference>
<evidence type="ECO:0000259" key="11">
    <source>
        <dbReference type="PROSITE" id="PS50165"/>
    </source>
</evidence>
<dbReference type="NCBIfam" id="TIGR00194">
    <property type="entry name" value="uvrC"/>
    <property type="match status" value="1"/>
</dbReference>
<keyword evidence="12" id="KW-0540">Nuclease</keyword>
<dbReference type="InterPro" id="IPR000305">
    <property type="entry name" value="GIY-YIG_endonuc"/>
</dbReference>
<dbReference type="Pfam" id="PF02151">
    <property type="entry name" value="UVR"/>
    <property type="match status" value="1"/>
</dbReference>
<dbReference type="Pfam" id="PF01541">
    <property type="entry name" value="GIY-YIG"/>
    <property type="match status" value="1"/>
</dbReference>
<evidence type="ECO:0000256" key="6">
    <source>
        <dbReference type="ARBA" id="ARBA00023236"/>
    </source>
</evidence>
<evidence type="ECO:0000256" key="1">
    <source>
        <dbReference type="ARBA" id="ARBA00022490"/>
    </source>
</evidence>
<evidence type="ECO:0000259" key="10">
    <source>
        <dbReference type="PROSITE" id="PS50164"/>
    </source>
</evidence>
<keyword evidence="6 7" id="KW-0742">SOS response</keyword>
<dbReference type="RefSeq" id="WP_039487166.1">
    <property type="nucleotide sequence ID" value="NZ_CP007548.1"/>
</dbReference>
<proteinExistence type="inferred from homology"/>
<evidence type="ECO:0000259" key="9">
    <source>
        <dbReference type="PROSITE" id="PS50151"/>
    </source>
</evidence>
<evidence type="ECO:0000256" key="4">
    <source>
        <dbReference type="ARBA" id="ARBA00022881"/>
    </source>
</evidence>
<dbReference type="PANTHER" id="PTHR30562:SF1">
    <property type="entry name" value="UVRABC SYSTEM PROTEIN C"/>
    <property type="match status" value="1"/>
</dbReference>
<dbReference type="Pfam" id="PF08459">
    <property type="entry name" value="UvrC_RNaseH_dom"/>
    <property type="match status" value="1"/>
</dbReference>
<feature type="region of interest" description="Disordered" evidence="8">
    <location>
        <begin position="662"/>
        <end position="691"/>
    </location>
</feature>
<dbReference type="InterPro" id="IPR047296">
    <property type="entry name" value="GIY-YIG_UvrC_Cho"/>
</dbReference>
<dbReference type="Gene3D" id="3.30.420.340">
    <property type="entry name" value="UvrC, RNAse H endonuclease domain"/>
    <property type="match status" value="1"/>
</dbReference>
<comment type="function">
    <text evidence="7">The UvrABC repair system catalyzes the recognition and processing of DNA lesions. UvrC both incises the 5' and 3' sides of the lesion. The N-terminal half is responsible for the 3' incision and the C-terminal half is responsible for the 5' incision.</text>
</comment>
<organism evidence="12 13">
    <name type="scientific">Treponema pallidum subsp. endemicum str. Bosnia A</name>
    <dbReference type="NCBI Taxonomy" id="1155776"/>
    <lineage>
        <taxon>Bacteria</taxon>
        <taxon>Pseudomonadati</taxon>
        <taxon>Spirochaetota</taxon>
        <taxon>Spirochaetia</taxon>
        <taxon>Spirochaetales</taxon>
        <taxon>Treponemataceae</taxon>
        <taxon>Treponema</taxon>
    </lineage>
</organism>
<feature type="domain" description="UvrC family homology region profile" evidence="11">
    <location>
        <begin position="418"/>
        <end position="542"/>
    </location>
</feature>
<dbReference type="Gene3D" id="3.40.1440.10">
    <property type="entry name" value="GIY-YIG endonuclease"/>
    <property type="match status" value="1"/>
</dbReference>
<dbReference type="SUPFAM" id="SSF82771">
    <property type="entry name" value="GIY-YIG endonuclease"/>
    <property type="match status" value="1"/>
</dbReference>
<reference evidence="12 13" key="1">
    <citation type="journal article" date="2014" name="PLoS Negl. Trop. Dis.">
        <title>Whole Genome Sequence of the Treponema pallidum subsp. endemicum Strain Bosnia A: The Genome Is Related to Yaws Treponemes but Contains Few Loci Similar to Syphilis Treponemes.</title>
        <authorList>
            <person name="Staudova B."/>
            <person name="Strouhal M."/>
            <person name="Zobanikova M."/>
            <person name="Cejkova D."/>
            <person name="Fulton L.L."/>
            <person name="Chen L."/>
            <person name="Giacani L."/>
            <person name="Centurion-Lara A."/>
            <person name="Bruisten S.M."/>
            <person name="Sodergren E."/>
            <person name="Weinstock G.M."/>
            <person name="Smajs D."/>
        </authorList>
    </citation>
    <scope>NUCLEOTIDE SEQUENCE [LARGE SCALE GENOMIC DNA]</scope>
    <source>
        <strain evidence="12 13">Bosnia A</strain>
    </source>
</reference>
<evidence type="ECO:0000256" key="3">
    <source>
        <dbReference type="ARBA" id="ARBA00022769"/>
    </source>
</evidence>
<evidence type="ECO:0000256" key="8">
    <source>
        <dbReference type="SAM" id="MobiDB-lite"/>
    </source>
</evidence>
<comment type="subcellular location">
    <subcellularLocation>
        <location evidence="7">Cytoplasm</location>
    </subcellularLocation>
</comment>
<protein>
    <recommendedName>
        <fullName evidence="7">UvrABC system protein C</fullName>
        <shortName evidence="7">Protein UvrC</shortName>
    </recommendedName>
    <alternativeName>
        <fullName evidence="7">Excinuclease ABC subunit C</fullName>
    </alternativeName>
</protein>
<evidence type="ECO:0000313" key="12">
    <source>
        <dbReference type="EMBL" id="AJB40492.1"/>
    </source>
</evidence>
<dbReference type="InterPro" id="IPR001162">
    <property type="entry name" value="UvrC_RNase_H_dom"/>
</dbReference>
<keyword evidence="3 7" id="KW-0228">DNA excision</keyword>
<evidence type="ECO:0000256" key="7">
    <source>
        <dbReference type="HAMAP-Rule" id="MF_00203"/>
    </source>
</evidence>